<sequence>MQGHPDLRGGGPAGVDAVQRGAVAVVAVLVAHLGHRVHVLPALTRRQPCQVGVQRQGLGPEAVLGRDGGQHHPRHRRGGGDLHQAVQHVLGGQGQVEVVVAGHQHQGVGVHRPVGGDAVQHVLGRGARVRPAAGHVHPPAGGPPRPRPLAEDAGVEVGAVHLGDGVPDDHHAQRGGGRGAGCRRRLRGWAGAPGQDHHRTQQPARHRPPPHREPDPTSWAGGAAGRPPGPAAGRRGRRPATTARPSRTACTTDRCGR</sequence>
<feature type="region of interest" description="Disordered" evidence="1">
    <location>
        <begin position="160"/>
        <end position="257"/>
    </location>
</feature>
<organism evidence="2">
    <name type="scientific">freshwater metagenome</name>
    <dbReference type="NCBI Taxonomy" id="449393"/>
    <lineage>
        <taxon>unclassified sequences</taxon>
        <taxon>metagenomes</taxon>
        <taxon>ecological metagenomes</taxon>
    </lineage>
</organism>
<feature type="compositionally biased region" description="Low complexity" evidence="1">
    <location>
        <begin position="239"/>
        <end position="257"/>
    </location>
</feature>
<accession>A0A6J7GMI7</accession>
<feature type="region of interest" description="Disordered" evidence="1">
    <location>
        <begin position="131"/>
        <end position="150"/>
    </location>
</feature>
<proteinExistence type="predicted"/>
<gene>
    <name evidence="2" type="ORF">UFOPK3609_00550</name>
</gene>
<reference evidence="2" key="1">
    <citation type="submission" date="2020-05" db="EMBL/GenBank/DDBJ databases">
        <authorList>
            <person name="Chiriac C."/>
            <person name="Salcher M."/>
            <person name="Ghai R."/>
            <person name="Kavagutti S V."/>
        </authorList>
    </citation>
    <scope>NUCLEOTIDE SEQUENCE</scope>
</reference>
<dbReference type="AlphaFoldDB" id="A0A6J7GMI7"/>
<evidence type="ECO:0000313" key="2">
    <source>
        <dbReference type="EMBL" id="CAB4906065.1"/>
    </source>
</evidence>
<protein>
    <submittedName>
        <fullName evidence="2">Unannotated protein</fullName>
    </submittedName>
</protein>
<evidence type="ECO:0000256" key="1">
    <source>
        <dbReference type="SAM" id="MobiDB-lite"/>
    </source>
</evidence>
<feature type="region of interest" description="Disordered" evidence="1">
    <location>
        <begin position="60"/>
        <end position="79"/>
    </location>
</feature>
<dbReference type="EMBL" id="CAFBMQ010000059">
    <property type="protein sequence ID" value="CAB4906065.1"/>
    <property type="molecule type" value="Genomic_DNA"/>
</dbReference>
<name>A0A6J7GMI7_9ZZZZ</name>